<protein>
    <submittedName>
        <fullName evidence="1">Uncharacterized protein</fullName>
    </submittedName>
</protein>
<evidence type="ECO:0000313" key="2">
    <source>
        <dbReference type="Proteomes" id="UP001239111"/>
    </source>
</evidence>
<evidence type="ECO:0000313" key="1">
    <source>
        <dbReference type="EMBL" id="KAJ8679635.1"/>
    </source>
</evidence>
<name>A0ACC2PCZ0_9HYME</name>
<proteinExistence type="predicted"/>
<sequence>MSDRSDWTDPSPVPTHHDRYAKHHPQSQKNQSTSAQALNKKLVIIIEKTTSSNEKTEEQRPLFTPDDNDFVAEVDIAQDSDFVHECGVPLWIEVVWLLVLCIILPFLFYWFVIDFVHWQLDQGWTPPVRAILRRRESA</sequence>
<organism evidence="1 2">
    <name type="scientific">Eretmocerus hayati</name>
    <dbReference type="NCBI Taxonomy" id="131215"/>
    <lineage>
        <taxon>Eukaryota</taxon>
        <taxon>Metazoa</taxon>
        <taxon>Ecdysozoa</taxon>
        <taxon>Arthropoda</taxon>
        <taxon>Hexapoda</taxon>
        <taxon>Insecta</taxon>
        <taxon>Pterygota</taxon>
        <taxon>Neoptera</taxon>
        <taxon>Endopterygota</taxon>
        <taxon>Hymenoptera</taxon>
        <taxon>Apocrita</taxon>
        <taxon>Proctotrupomorpha</taxon>
        <taxon>Chalcidoidea</taxon>
        <taxon>Aphelinidae</taxon>
        <taxon>Aphelininae</taxon>
        <taxon>Eretmocerus</taxon>
    </lineage>
</organism>
<dbReference type="Proteomes" id="UP001239111">
    <property type="component" value="Chromosome 2"/>
</dbReference>
<comment type="caution">
    <text evidence="1">The sequence shown here is derived from an EMBL/GenBank/DDBJ whole genome shotgun (WGS) entry which is preliminary data.</text>
</comment>
<reference evidence="1" key="1">
    <citation type="submission" date="2023-04" db="EMBL/GenBank/DDBJ databases">
        <title>A chromosome-level genome assembly of the parasitoid wasp Eretmocerus hayati.</title>
        <authorList>
            <person name="Zhong Y."/>
            <person name="Liu S."/>
            <person name="Liu Y."/>
        </authorList>
    </citation>
    <scope>NUCLEOTIDE SEQUENCE</scope>
    <source>
        <strain evidence="1">ZJU_SS_LIU_2023</strain>
    </source>
</reference>
<accession>A0ACC2PCZ0</accession>
<dbReference type="EMBL" id="CM056742">
    <property type="protein sequence ID" value="KAJ8679635.1"/>
    <property type="molecule type" value="Genomic_DNA"/>
</dbReference>
<keyword evidence="2" id="KW-1185">Reference proteome</keyword>
<gene>
    <name evidence="1" type="ORF">QAD02_015422</name>
</gene>